<dbReference type="InterPro" id="IPR001752">
    <property type="entry name" value="Kinesin_motor_dom"/>
</dbReference>
<evidence type="ECO:0000256" key="2">
    <source>
        <dbReference type="ARBA" id="ARBA00022701"/>
    </source>
</evidence>
<evidence type="ECO:0000256" key="5">
    <source>
        <dbReference type="ARBA" id="ARBA00023175"/>
    </source>
</evidence>
<dbReference type="SMART" id="SM00129">
    <property type="entry name" value="KISc"/>
    <property type="match status" value="1"/>
</dbReference>
<evidence type="ECO:0000256" key="9">
    <source>
        <dbReference type="SAM" id="MobiDB-lite"/>
    </source>
</evidence>
<keyword evidence="5 7" id="KW-0505">Motor protein</keyword>
<comment type="caution">
    <text evidence="6">Lacks conserved residue(s) required for the propagation of feature annotation.</text>
</comment>
<dbReference type="PANTHER" id="PTHR47972">
    <property type="entry name" value="KINESIN-LIKE PROTEIN KLP-3"/>
    <property type="match status" value="1"/>
</dbReference>
<dbReference type="PROSITE" id="PS50067">
    <property type="entry name" value="KINESIN_MOTOR_2"/>
    <property type="match status" value="1"/>
</dbReference>
<dbReference type="PRINTS" id="PR00380">
    <property type="entry name" value="KINESINHEAVY"/>
</dbReference>
<dbReference type="InterPro" id="IPR019821">
    <property type="entry name" value="Kinesin_motor_CS"/>
</dbReference>
<evidence type="ECO:0000256" key="1">
    <source>
        <dbReference type="ARBA" id="ARBA00010899"/>
    </source>
</evidence>
<feature type="domain" description="Kinesin motor" evidence="10">
    <location>
        <begin position="313"/>
        <end position="673"/>
    </location>
</feature>
<dbReference type="GO" id="GO:0003777">
    <property type="term" value="F:microtubule motor activity"/>
    <property type="evidence" value="ECO:0007669"/>
    <property type="project" value="InterPro"/>
</dbReference>
<evidence type="ECO:0000256" key="4">
    <source>
        <dbReference type="ARBA" id="ARBA00022840"/>
    </source>
</evidence>
<dbReference type="InterPro" id="IPR036961">
    <property type="entry name" value="Kinesin_motor_dom_sf"/>
</dbReference>
<evidence type="ECO:0000256" key="6">
    <source>
        <dbReference type="PROSITE-ProRule" id="PRU00283"/>
    </source>
</evidence>
<keyword evidence="3 7" id="KW-0547">Nucleotide-binding</keyword>
<accession>A0AAV5A9R1</accession>
<dbReference type="GO" id="GO:0007018">
    <property type="term" value="P:microtubule-based movement"/>
    <property type="evidence" value="ECO:0007669"/>
    <property type="project" value="InterPro"/>
</dbReference>
<dbReference type="GO" id="GO:0005524">
    <property type="term" value="F:ATP binding"/>
    <property type="evidence" value="ECO:0007669"/>
    <property type="project" value="UniProtKB-KW"/>
</dbReference>
<feature type="coiled-coil region" evidence="8">
    <location>
        <begin position="272"/>
        <end position="313"/>
    </location>
</feature>
<protein>
    <recommendedName>
        <fullName evidence="7">Kinesin-like protein</fullName>
    </recommendedName>
</protein>
<evidence type="ECO:0000313" key="11">
    <source>
        <dbReference type="EMBL" id="GJJ11339.1"/>
    </source>
</evidence>
<dbReference type="InterPro" id="IPR027417">
    <property type="entry name" value="P-loop_NTPase"/>
</dbReference>
<comment type="similarity">
    <text evidence="1">Belongs to the TRAFAC class myosin-kinesin ATPase superfamily. Kinesin family. KIN-14 subfamily.</text>
</comment>
<dbReference type="InterPro" id="IPR027640">
    <property type="entry name" value="Kinesin-like_fam"/>
</dbReference>
<dbReference type="Proteomes" id="UP001050691">
    <property type="component" value="Unassembled WGS sequence"/>
</dbReference>
<feature type="coiled-coil region" evidence="8">
    <location>
        <begin position="188"/>
        <end position="226"/>
    </location>
</feature>
<organism evidence="11 12">
    <name type="scientific">Clathrus columnatus</name>
    <dbReference type="NCBI Taxonomy" id="1419009"/>
    <lineage>
        <taxon>Eukaryota</taxon>
        <taxon>Fungi</taxon>
        <taxon>Dikarya</taxon>
        <taxon>Basidiomycota</taxon>
        <taxon>Agaricomycotina</taxon>
        <taxon>Agaricomycetes</taxon>
        <taxon>Phallomycetidae</taxon>
        <taxon>Phallales</taxon>
        <taxon>Clathraceae</taxon>
        <taxon>Clathrus</taxon>
    </lineage>
</organism>
<dbReference type="AlphaFoldDB" id="A0AAV5A9R1"/>
<evidence type="ECO:0000259" key="10">
    <source>
        <dbReference type="PROSITE" id="PS50067"/>
    </source>
</evidence>
<reference evidence="11" key="1">
    <citation type="submission" date="2021-10" db="EMBL/GenBank/DDBJ databases">
        <title>De novo Genome Assembly of Clathrus columnatus (Basidiomycota, Fungi) Using Illumina and Nanopore Sequence Data.</title>
        <authorList>
            <person name="Ogiso-Tanaka E."/>
            <person name="Itagaki H."/>
            <person name="Hosoya T."/>
            <person name="Hosaka K."/>
        </authorList>
    </citation>
    <scope>NUCLEOTIDE SEQUENCE</scope>
    <source>
        <strain evidence="11">MO-923</strain>
    </source>
</reference>
<dbReference type="PROSITE" id="PS00411">
    <property type="entry name" value="KINESIN_MOTOR_1"/>
    <property type="match status" value="1"/>
</dbReference>
<keyword evidence="2 7" id="KW-0493">Microtubule</keyword>
<dbReference type="Pfam" id="PF00225">
    <property type="entry name" value="Kinesin"/>
    <property type="match status" value="1"/>
</dbReference>
<dbReference type="SUPFAM" id="SSF52540">
    <property type="entry name" value="P-loop containing nucleoside triphosphate hydrolases"/>
    <property type="match status" value="1"/>
</dbReference>
<keyword evidence="12" id="KW-1185">Reference proteome</keyword>
<evidence type="ECO:0000256" key="7">
    <source>
        <dbReference type="RuleBase" id="RU000394"/>
    </source>
</evidence>
<dbReference type="EMBL" id="BPWL01000006">
    <property type="protein sequence ID" value="GJJ11339.1"/>
    <property type="molecule type" value="Genomic_DNA"/>
</dbReference>
<evidence type="ECO:0000256" key="8">
    <source>
        <dbReference type="SAM" id="Coils"/>
    </source>
</evidence>
<dbReference type="GO" id="GO:0008017">
    <property type="term" value="F:microtubule binding"/>
    <property type="evidence" value="ECO:0007669"/>
    <property type="project" value="InterPro"/>
</dbReference>
<gene>
    <name evidence="11" type="ORF">Clacol_005571</name>
</gene>
<sequence>MSRIPRAASSPDRAVPNPVTLKRKASDDENPVPPKISATAGRVLKPSLASNVNLRATSIALSRPLQPLTRLQPNIASTVTQRNKRSVSAPPVKLGYTTNSLSKSTSLKSAKLVNKLGTVQDEEISQIESARAANIAKVCADMDVEREKAQELQTFHHQLSKQLAESKSQEIEQRRHLMNVSDELDEIKKKHAREILDLEFDKAKLQRELRDSQEELRLSRVDLEREREASSVLKNTIFQQTTTQMTLQAQVNALQATNSSLNASLAVANSLTGNVNIKLEQATSRVAELEQELREAETLRRKLHNMVQELKGNIRVFCRVRPSVPSDKSFNPDESKALLANIDYPDQRDHREIVLNATSESATGAERKEVWNFEFDRVFGPESTQVDVFEEISQLTQSCVDGYNVCIFAYGSGKSFTMEGGSTPEATGVIPRAVEKVFNATYEQRSKGWVYKLEGQFLEIYNETINDLLGNGELDKKKHEIRHDKATTRVTDVVVDQNKFVAVVPLETPSQVRNLLSRAQSRRSIAATLMNERSSRSHSVFTLRISGNNPLTKESCEGSLNLVDLAGSERLNSSGAGKDKERLKETQNINRSLSALGDVIAALGNAPPGQGDKHIPYRNSKASLICLPFSETHHVLYSIADISTAKFIERKFKNVNVLELITTGRPSQRVSMLFALRNEGQQHNNRNG</sequence>
<dbReference type="Gene3D" id="3.40.850.10">
    <property type="entry name" value="Kinesin motor domain"/>
    <property type="match status" value="1"/>
</dbReference>
<keyword evidence="8" id="KW-0175">Coiled coil</keyword>
<comment type="caution">
    <text evidence="11">The sequence shown here is derived from an EMBL/GenBank/DDBJ whole genome shotgun (WGS) entry which is preliminary data.</text>
</comment>
<feature type="region of interest" description="Disordered" evidence="9">
    <location>
        <begin position="1"/>
        <end position="37"/>
    </location>
</feature>
<evidence type="ECO:0000313" key="12">
    <source>
        <dbReference type="Proteomes" id="UP001050691"/>
    </source>
</evidence>
<dbReference type="PANTHER" id="PTHR47972:SF45">
    <property type="entry name" value="PROTEIN CLARET SEGREGATIONAL"/>
    <property type="match status" value="1"/>
</dbReference>
<name>A0AAV5A9R1_9AGAM</name>
<dbReference type="GO" id="GO:0005874">
    <property type="term" value="C:microtubule"/>
    <property type="evidence" value="ECO:0007669"/>
    <property type="project" value="UniProtKB-KW"/>
</dbReference>
<proteinExistence type="inferred from homology"/>
<keyword evidence="4 7" id="KW-0067">ATP-binding</keyword>
<evidence type="ECO:0000256" key="3">
    <source>
        <dbReference type="ARBA" id="ARBA00022741"/>
    </source>
</evidence>